<protein>
    <submittedName>
        <fullName evidence="1">Uncharacterized protein</fullName>
    </submittedName>
</protein>
<dbReference type="AlphaFoldDB" id="A0A7K1VCQ0"/>
<reference evidence="1 2" key="1">
    <citation type="submission" date="2019-12" db="EMBL/GenBank/DDBJ databases">
        <title>Nocardia sp. nov. ET3-3 isolated from soil.</title>
        <authorList>
            <person name="Kanchanasin P."/>
            <person name="Tanasupawat S."/>
            <person name="Yuki M."/>
            <person name="Kudo T."/>
        </authorList>
    </citation>
    <scope>NUCLEOTIDE SEQUENCE [LARGE SCALE GENOMIC DNA]</scope>
    <source>
        <strain evidence="1 2">ET3-3</strain>
    </source>
</reference>
<gene>
    <name evidence="1" type="ORF">GPX89_42655</name>
</gene>
<dbReference type="RefSeq" id="WP_157393501.1">
    <property type="nucleotide sequence ID" value="NZ_WRPP01000016.1"/>
</dbReference>
<dbReference type="Proteomes" id="UP000466794">
    <property type="component" value="Unassembled WGS sequence"/>
</dbReference>
<name>A0A7K1VCQ0_9NOCA</name>
<evidence type="ECO:0000313" key="2">
    <source>
        <dbReference type="Proteomes" id="UP000466794"/>
    </source>
</evidence>
<accession>A0A7K1VCQ0</accession>
<keyword evidence="2" id="KW-1185">Reference proteome</keyword>
<organism evidence="1 2">
    <name type="scientific">Nocardia terrae</name>
    <dbReference type="NCBI Taxonomy" id="2675851"/>
    <lineage>
        <taxon>Bacteria</taxon>
        <taxon>Bacillati</taxon>
        <taxon>Actinomycetota</taxon>
        <taxon>Actinomycetes</taxon>
        <taxon>Mycobacteriales</taxon>
        <taxon>Nocardiaceae</taxon>
        <taxon>Nocardia</taxon>
    </lineage>
</organism>
<sequence>MALPSSGELAPIVAWTGQHAGQAVDSNHSYATTQCDDSKTLFVSGHMFRSNLPNQQFHVYYKLDGNAPVSTPSTFTTSPDGTGDFAFSVEGMASGTHALAVEINHVTDNLTYFMDASTASGGKGIPFTCP</sequence>
<proteinExistence type="predicted"/>
<dbReference type="EMBL" id="WRPP01000016">
    <property type="protein sequence ID" value="MVU83918.1"/>
    <property type="molecule type" value="Genomic_DNA"/>
</dbReference>
<comment type="caution">
    <text evidence="1">The sequence shown here is derived from an EMBL/GenBank/DDBJ whole genome shotgun (WGS) entry which is preliminary data.</text>
</comment>
<evidence type="ECO:0000313" key="1">
    <source>
        <dbReference type="EMBL" id="MVU83918.1"/>
    </source>
</evidence>